<proteinExistence type="predicted"/>
<accession>A0A4R3YG14</accession>
<evidence type="ECO:0000313" key="7">
    <source>
        <dbReference type="Proteomes" id="UP000295719"/>
    </source>
</evidence>
<keyword evidence="2" id="KW-0800">Toxin</keyword>
<dbReference type="InterPro" id="IPR006914">
    <property type="entry name" value="VENN_dom"/>
</dbReference>
<comment type="caution">
    <text evidence="6">The sequence shown here is derived from an EMBL/GenBank/DDBJ whole genome shotgun (WGS) entry which is preliminary data.</text>
</comment>
<evidence type="ECO:0000259" key="5">
    <source>
        <dbReference type="Pfam" id="PF04829"/>
    </source>
</evidence>
<sequence>ALGTLAAGLAGGLAGGDVASAVAGAQAGKNAIENNSLSGDQARESIKQGAASLKEQVREKLGEGGLSATVNGVINAAADLGDTAVGTVDYGADAAMALTACAMGDSYCNKALSDLAGKNQAVADTVTALMKSETWSAIADTVKQASEGNQVALEATGGMLAGIIVPGKKVPGGVVATDVNKAESAITSSAHSASSGLNLNKSLASEAQLAELAKNGGKPVAGSGAEKTLRDAPRLAAEYGGNASDWSKITSSSYKAADGTVFEIHAYRNTVTGQMVEPKSIPLLK</sequence>
<feature type="domain" description="VENN motif-containing" evidence="5">
    <location>
        <begin position="1"/>
        <end position="38"/>
    </location>
</feature>
<dbReference type="GO" id="GO:0090729">
    <property type="term" value="F:toxin activity"/>
    <property type="evidence" value="ECO:0007669"/>
    <property type="project" value="UniProtKB-KW"/>
</dbReference>
<dbReference type="Pfam" id="PF04829">
    <property type="entry name" value="PT-VENN"/>
    <property type="match status" value="1"/>
</dbReference>
<evidence type="ECO:0000256" key="3">
    <source>
        <dbReference type="ARBA" id="ARBA00022913"/>
    </source>
</evidence>
<feature type="non-terminal residue" evidence="6">
    <location>
        <position position="1"/>
    </location>
</feature>
<evidence type="ECO:0000256" key="1">
    <source>
        <dbReference type="ARBA" id="ARBA00004219"/>
    </source>
</evidence>
<gene>
    <name evidence="6" type="ORF">EDC52_1283</name>
</gene>
<protein>
    <submittedName>
        <fullName evidence="6">VENN motif-containing pre-toxin protein</fullName>
    </submittedName>
</protein>
<reference evidence="6 7" key="1">
    <citation type="submission" date="2019-03" db="EMBL/GenBank/DDBJ databases">
        <title>Genomic Encyclopedia of Type Strains, Phase IV (KMG-IV): sequencing the most valuable type-strain genomes for metagenomic binning, comparative biology and taxonomic classification.</title>
        <authorList>
            <person name="Goeker M."/>
        </authorList>
    </citation>
    <scope>NUCLEOTIDE SEQUENCE [LARGE SCALE GENOMIC DNA]</scope>
    <source>
        <strain evidence="6 7">DSM 19580</strain>
    </source>
</reference>
<keyword evidence="4" id="KW-0843">Virulence</keyword>
<evidence type="ECO:0000256" key="4">
    <source>
        <dbReference type="ARBA" id="ARBA00023026"/>
    </source>
</evidence>
<evidence type="ECO:0000313" key="6">
    <source>
        <dbReference type="EMBL" id="TCV90941.1"/>
    </source>
</evidence>
<dbReference type="AlphaFoldDB" id="A0A4R3YG14"/>
<keyword evidence="7" id="KW-1185">Reference proteome</keyword>
<dbReference type="EMBL" id="SMCR01000028">
    <property type="protein sequence ID" value="TCV90941.1"/>
    <property type="molecule type" value="Genomic_DNA"/>
</dbReference>
<comment type="subcellular location">
    <subcellularLocation>
        <location evidence="1">Target cell</location>
        <location evidence="1">Target cell cytoplasm</location>
    </subcellularLocation>
</comment>
<organism evidence="6 7">
    <name type="scientific">Biostraticola tofi</name>
    <dbReference type="NCBI Taxonomy" id="466109"/>
    <lineage>
        <taxon>Bacteria</taxon>
        <taxon>Pseudomonadati</taxon>
        <taxon>Pseudomonadota</taxon>
        <taxon>Gammaproteobacteria</taxon>
        <taxon>Enterobacterales</taxon>
        <taxon>Bruguierivoracaceae</taxon>
        <taxon>Biostraticola</taxon>
    </lineage>
</organism>
<dbReference type="Proteomes" id="UP000295719">
    <property type="component" value="Unassembled WGS sequence"/>
</dbReference>
<name>A0A4R3YG14_9GAMM</name>
<evidence type="ECO:0000256" key="2">
    <source>
        <dbReference type="ARBA" id="ARBA00022656"/>
    </source>
</evidence>
<keyword evidence="3" id="KW-1266">Target cell cytoplasm</keyword>
<dbReference type="RefSeq" id="WP_196237783.1">
    <property type="nucleotide sequence ID" value="NZ_SMCR01000028.1"/>
</dbReference>